<protein>
    <submittedName>
        <fullName evidence="1">Uncharacterized protein</fullName>
    </submittedName>
</protein>
<dbReference type="RefSeq" id="WP_136535774.1">
    <property type="nucleotide sequence ID" value="NZ_STGY01000065.1"/>
</dbReference>
<dbReference type="AlphaFoldDB" id="A0A4S8Q5M4"/>
<comment type="caution">
    <text evidence="1">The sequence shown here is derived from an EMBL/GenBank/DDBJ whole genome shotgun (WGS) entry which is preliminary data.</text>
</comment>
<proteinExistence type="predicted"/>
<gene>
    <name evidence="1" type="ORF">FAB82_17200</name>
</gene>
<evidence type="ECO:0000313" key="1">
    <source>
        <dbReference type="EMBL" id="THV39607.1"/>
    </source>
</evidence>
<organism evidence="1 2">
    <name type="scientific">Glycomyces buryatensis</name>
    <dbReference type="NCBI Taxonomy" id="2570927"/>
    <lineage>
        <taxon>Bacteria</taxon>
        <taxon>Bacillati</taxon>
        <taxon>Actinomycetota</taxon>
        <taxon>Actinomycetes</taxon>
        <taxon>Glycomycetales</taxon>
        <taxon>Glycomycetaceae</taxon>
        <taxon>Glycomyces</taxon>
    </lineage>
</organism>
<dbReference type="Proteomes" id="UP000308760">
    <property type="component" value="Unassembled WGS sequence"/>
</dbReference>
<reference evidence="1 2" key="2">
    <citation type="submission" date="2019-05" db="EMBL/GenBank/DDBJ databases">
        <title>Glycomyces buryatensis sp. nov.</title>
        <authorList>
            <person name="Nikitina E."/>
        </authorList>
    </citation>
    <scope>NUCLEOTIDE SEQUENCE [LARGE SCALE GENOMIC DNA]</scope>
    <source>
        <strain evidence="1 2">18</strain>
    </source>
</reference>
<name>A0A4S8Q5M4_9ACTN</name>
<reference evidence="2" key="1">
    <citation type="submission" date="2019-04" db="EMBL/GenBank/DDBJ databases">
        <title>Nocardioides xinjiangensis sp. nov.</title>
        <authorList>
            <person name="Liu S."/>
        </authorList>
    </citation>
    <scope>NUCLEOTIDE SEQUENCE [LARGE SCALE GENOMIC DNA]</scope>
    <source>
        <strain evidence="2">18</strain>
    </source>
</reference>
<evidence type="ECO:0000313" key="2">
    <source>
        <dbReference type="Proteomes" id="UP000308760"/>
    </source>
</evidence>
<accession>A0A4S8Q5M4</accession>
<sequence length="180" mass="19345">MSDRTIPRPASWKRDFVADFEQIADAAEDWAAAIEDAHDAEVTGWDTYTPGIIVHRTAAEYTNGTGVGALSLQANVASAYGFVLARYSFVCVEPWYAATLTLPTIVQYPPCIVHARDYSGNQVRAATDTASLVIGATGTLMAANMYLAAVRYTATGAPEAGDWILDHADEQLGLNTILTK</sequence>
<dbReference type="EMBL" id="STGY01000065">
    <property type="protein sequence ID" value="THV39607.1"/>
    <property type="molecule type" value="Genomic_DNA"/>
</dbReference>
<keyword evidence="2" id="KW-1185">Reference proteome</keyword>